<evidence type="ECO:0000256" key="6">
    <source>
        <dbReference type="SAM" id="MobiDB-lite"/>
    </source>
</evidence>
<comment type="caution">
    <text evidence="9">The sequence shown here is derived from an EMBL/GenBank/DDBJ whole genome shotgun (WGS) entry which is preliminary data.</text>
</comment>
<evidence type="ECO:0000256" key="1">
    <source>
        <dbReference type="ARBA" id="ARBA00004651"/>
    </source>
</evidence>
<feature type="region of interest" description="Disordered" evidence="6">
    <location>
        <begin position="433"/>
        <end position="460"/>
    </location>
</feature>
<organism evidence="9 10">
    <name type="scientific">Kitasatospora xanthocidica</name>
    <dbReference type="NCBI Taxonomy" id="83382"/>
    <lineage>
        <taxon>Bacteria</taxon>
        <taxon>Bacillati</taxon>
        <taxon>Actinomycetota</taxon>
        <taxon>Actinomycetes</taxon>
        <taxon>Kitasatosporales</taxon>
        <taxon>Streptomycetaceae</taxon>
        <taxon>Kitasatospora</taxon>
    </lineage>
</organism>
<sequence length="460" mass="44938">MDGRRPGRGAGRHRRPGGAGGPSAARHPATVRDGVGVSAAAAGGLGRSFWLLYGGESASALGTAASVIALPVVALRAGGDIRQAGLAGTALSVGVLLARLPAGVLADRRERRTVLLTGNAAGALVLAALALSASGGMPPLWAVLVAALLLGAVGSTLAPVENVVVRCFVRPEHLPRAVGLLQSRTAVAAMAGPVAGGALLAVHPSWVFAVDAGSYLAAVCCVALLPKGRRERPGDEPAAPGVRAALAEGVRFIWRVPFLRYAVVNAAVLNLVFNGLLIVVVASGGGAVHIGVLTAALGTGGLAGSLLAPALARRLPPARGIALGTAVVALALPGFTLAQGHWTAVLPLALAAAAGPVVTVLIAVTQMEVTPPGLQGRVHSGIGFLAQLVAPAGPTLAGLCAHAFGLTGTVAGAAVVVVVLAAVGLAATAGRTGGGPAAGPTGAGGAPERRNDNPAEAVHG</sequence>
<feature type="transmembrane region" description="Helical" evidence="7">
    <location>
        <begin position="344"/>
        <end position="364"/>
    </location>
</feature>
<keyword evidence="10" id="KW-1185">Reference proteome</keyword>
<evidence type="ECO:0000256" key="5">
    <source>
        <dbReference type="ARBA" id="ARBA00023136"/>
    </source>
</evidence>
<dbReference type="PANTHER" id="PTHR23513">
    <property type="entry name" value="INTEGRAL MEMBRANE EFFLUX PROTEIN-RELATED"/>
    <property type="match status" value="1"/>
</dbReference>
<dbReference type="InterPro" id="IPR020846">
    <property type="entry name" value="MFS_dom"/>
</dbReference>
<evidence type="ECO:0000313" key="10">
    <source>
        <dbReference type="Proteomes" id="UP000263377"/>
    </source>
</evidence>
<feature type="transmembrane region" description="Helical" evidence="7">
    <location>
        <begin position="384"/>
        <end position="404"/>
    </location>
</feature>
<feature type="transmembrane region" description="Helical" evidence="7">
    <location>
        <begin position="140"/>
        <end position="160"/>
    </location>
</feature>
<dbReference type="PROSITE" id="PS50850">
    <property type="entry name" value="MFS"/>
    <property type="match status" value="1"/>
</dbReference>
<feature type="transmembrane region" description="Helical" evidence="7">
    <location>
        <begin position="57"/>
        <end position="78"/>
    </location>
</feature>
<evidence type="ECO:0000256" key="7">
    <source>
        <dbReference type="SAM" id="Phobius"/>
    </source>
</evidence>
<keyword evidence="5 7" id="KW-0472">Membrane</keyword>
<dbReference type="SUPFAM" id="SSF103473">
    <property type="entry name" value="MFS general substrate transporter"/>
    <property type="match status" value="1"/>
</dbReference>
<feature type="transmembrane region" description="Helical" evidence="7">
    <location>
        <begin position="320"/>
        <end position="338"/>
    </location>
</feature>
<dbReference type="Pfam" id="PF07690">
    <property type="entry name" value="MFS_1"/>
    <property type="match status" value="1"/>
</dbReference>
<dbReference type="AlphaFoldDB" id="A0A373A0J6"/>
<evidence type="ECO:0000256" key="4">
    <source>
        <dbReference type="ARBA" id="ARBA00022989"/>
    </source>
</evidence>
<feature type="domain" description="Major facilitator superfamily (MFS) profile" evidence="8">
    <location>
        <begin position="48"/>
        <end position="430"/>
    </location>
</feature>
<dbReference type="PANTHER" id="PTHR23513:SF11">
    <property type="entry name" value="STAPHYLOFERRIN A TRANSPORTER"/>
    <property type="match status" value="1"/>
</dbReference>
<dbReference type="InterPro" id="IPR036259">
    <property type="entry name" value="MFS_trans_sf"/>
</dbReference>
<feature type="region of interest" description="Disordered" evidence="6">
    <location>
        <begin position="1"/>
        <end position="29"/>
    </location>
</feature>
<feature type="transmembrane region" description="Helical" evidence="7">
    <location>
        <begin position="84"/>
        <end position="102"/>
    </location>
</feature>
<accession>A0A373A0J6</accession>
<dbReference type="Proteomes" id="UP000263377">
    <property type="component" value="Unassembled WGS sequence"/>
</dbReference>
<feature type="transmembrane region" description="Helical" evidence="7">
    <location>
        <begin position="181"/>
        <end position="200"/>
    </location>
</feature>
<feature type="transmembrane region" description="Helical" evidence="7">
    <location>
        <begin position="410"/>
        <end position="429"/>
    </location>
</feature>
<evidence type="ECO:0000256" key="3">
    <source>
        <dbReference type="ARBA" id="ARBA00022692"/>
    </source>
</evidence>
<feature type="transmembrane region" description="Helical" evidence="7">
    <location>
        <begin position="288"/>
        <end position="308"/>
    </location>
</feature>
<reference evidence="9 10" key="1">
    <citation type="submission" date="2018-08" db="EMBL/GenBank/DDBJ databases">
        <title>Diversity &amp; Physiological Properties of Lignin-Decomposing Actinobacteria from Soil.</title>
        <authorList>
            <person name="Roh S.G."/>
            <person name="Kim S.B."/>
        </authorList>
    </citation>
    <scope>NUCLEOTIDE SEQUENCE [LARGE SCALE GENOMIC DNA]</scope>
    <source>
        <strain evidence="9 10">MMS17-GH009</strain>
    </source>
</reference>
<dbReference type="Gene3D" id="1.20.1250.20">
    <property type="entry name" value="MFS general substrate transporter like domains"/>
    <property type="match status" value="1"/>
</dbReference>
<feature type="transmembrane region" description="Helical" evidence="7">
    <location>
        <begin position="206"/>
        <end position="225"/>
    </location>
</feature>
<protein>
    <submittedName>
        <fullName evidence="9">MFS transporter</fullName>
    </submittedName>
</protein>
<gene>
    <name evidence="9" type="ORF">DR950_28335</name>
</gene>
<name>A0A373A0J6_9ACTN</name>
<feature type="compositionally biased region" description="Basic residues" evidence="6">
    <location>
        <begin position="1"/>
        <end position="16"/>
    </location>
</feature>
<proteinExistence type="predicted"/>
<keyword evidence="4 7" id="KW-1133">Transmembrane helix</keyword>
<evidence type="ECO:0000256" key="2">
    <source>
        <dbReference type="ARBA" id="ARBA00022475"/>
    </source>
</evidence>
<dbReference type="InterPro" id="IPR011701">
    <property type="entry name" value="MFS"/>
</dbReference>
<feature type="compositionally biased region" description="Gly residues" evidence="6">
    <location>
        <begin position="433"/>
        <end position="445"/>
    </location>
</feature>
<feature type="transmembrane region" description="Helical" evidence="7">
    <location>
        <begin position="114"/>
        <end position="134"/>
    </location>
</feature>
<feature type="compositionally biased region" description="Basic and acidic residues" evidence="6">
    <location>
        <begin position="447"/>
        <end position="460"/>
    </location>
</feature>
<feature type="transmembrane region" description="Helical" evidence="7">
    <location>
        <begin position="261"/>
        <end position="282"/>
    </location>
</feature>
<keyword evidence="2" id="KW-1003">Cell membrane</keyword>
<dbReference type="CDD" id="cd06173">
    <property type="entry name" value="MFS_MefA_like"/>
    <property type="match status" value="1"/>
</dbReference>
<comment type="subcellular location">
    <subcellularLocation>
        <location evidence="1">Cell membrane</location>
        <topology evidence="1">Multi-pass membrane protein</topology>
    </subcellularLocation>
</comment>
<evidence type="ECO:0000259" key="8">
    <source>
        <dbReference type="PROSITE" id="PS50850"/>
    </source>
</evidence>
<dbReference type="GO" id="GO:0022857">
    <property type="term" value="F:transmembrane transporter activity"/>
    <property type="evidence" value="ECO:0007669"/>
    <property type="project" value="InterPro"/>
</dbReference>
<dbReference type="EMBL" id="QVIG01000001">
    <property type="protein sequence ID" value="RGD61150.1"/>
    <property type="molecule type" value="Genomic_DNA"/>
</dbReference>
<keyword evidence="3 7" id="KW-0812">Transmembrane</keyword>
<evidence type="ECO:0000313" key="9">
    <source>
        <dbReference type="EMBL" id="RGD61150.1"/>
    </source>
</evidence>
<dbReference type="GO" id="GO:0005886">
    <property type="term" value="C:plasma membrane"/>
    <property type="evidence" value="ECO:0007669"/>
    <property type="project" value="UniProtKB-SubCell"/>
</dbReference>